<sequence>MFKAATRLAPRRTLLSASVAVAGVAYHNSPEGDKPSIYSGPTPEILLVDAPTPLEQQIGVARRKVTEAYRDAHNQVQGVISRWIGVEHAIENRVKSIIAPNESLTPGLLYVGVATLTGSILARNRMLATRVVLPPLFFYLSAKQFLPQTTANLSSYLGSLEETYFPTLAEKHSIANAHTRMTWERIKEVSQNGRQWVNREAEVAVDKVQEVTGLKLKETLGWNLKHEGVQRVAEKASNIAKKAEDAKATLDERVEETKDQAIKKVEEGKLTFQLAVYGDSDDTGPQCLGYETVKERLSEHLTAGEGEPSSLRQSRRERPVMASPTPLAAALLTRSLRACMLEAHKAQNLRGKISPCTREMRADRFLCGLNIARCLSFSYEISMREYLRFQDDVLSKSLAKTARGKRQASTPPSATWHAQFHESNRI</sequence>
<dbReference type="EMBL" id="BRPK01000016">
    <property type="protein sequence ID" value="GLB44278.1"/>
    <property type="molecule type" value="Genomic_DNA"/>
</dbReference>
<gene>
    <name evidence="4" type="ORF">LshimejAT787_1602080</name>
</gene>
<dbReference type="GO" id="GO:0042407">
    <property type="term" value="P:cristae formation"/>
    <property type="evidence" value="ECO:0007669"/>
    <property type="project" value="InterPro"/>
</dbReference>
<reference evidence="4" key="1">
    <citation type="submission" date="2022-07" db="EMBL/GenBank/DDBJ databases">
        <title>The genome of Lyophyllum shimeji provides insight into the initial evolution of ectomycorrhizal fungal genome.</title>
        <authorList>
            <person name="Kobayashi Y."/>
            <person name="Shibata T."/>
            <person name="Hirakawa H."/>
            <person name="Shigenobu S."/>
            <person name="Nishiyama T."/>
            <person name="Yamada A."/>
            <person name="Hasebe M."/>
            <person name="Kawaguchi M."/>
        </authorList>
    </citation>
    <scope>NUCLEOTIDE SEQUENCE</scope>
    <source>
        <strain evidence="4">AT787</strain>
    </source>
</reference>
<dbReference type="InterPro" id="IPR019166">
    <property type="entry name" value="MIC26/MIC27"/>
</dbReference>
<keyword evidence="1" id="KW-0999">Mitochondrion inner membrane</keyword>
<feature type="region of interest" description="Disordered" evidence="3">
    <location>
        <begin position="299"/>
        <end position="322"/>
    </location>
</feature>
<evidence type="ECO:0000313" key="4">
    <source>
        <dbReference type="EMBL" id="GLB44278.1"/>
    </source>
</evidence>
<evidence type="ECO:0000313" key="5">
    <source>
        <dbReference type="Proteomes" id="UP001063166"/>
    </source>
</evidence>
<dbReference type="OrthoDB" id="2399148at2759"/>
<protein>
    <recommendedName>
        <fullName evidence="1">MICOS complex subunit</fullName>
    </recommendedName>
</protein>
<evidence type="ECO:0000256" key="1">
    <source>
        <dbReference type="RuleBase" id="RU363021"/>
    </source>
</evidence>
<dbReference type="AlphaFoldDB" id="A0A9P3PYC7"/>
<comment type="subunit">
    <text evidence="1">Component of the mitochondrial contact site and cristae organizing system (MICOS) complex.</text>
</comment>
<name>A0A9P3PYC7_LYOSH</name>
<proteinExistence type="predicted"/>
<accession>A0A9P3PYC7</accession>
<keyword evidence="1" id="KW-0472">Membrane</keyword>
<dbReference type="GO" id="GO:0044284">
    <property type="term" value="C:mitochondrial crista junction"/>
    <property type="evidence" value="ECO:0007669"/>
    <property type="project" value="TreeGrafter"/>
</dbReference>
<dbReference type="PANTHER" id="PTHR28268">
    <property type="entry name" value="MICOS SUBUNIT MIC26"/>
    <property type="match status" value="1"/>
</dbReference>
<feature type="coiled-coil region" evidence="2">
    <location>
        <begin position="233"/>
        <end position="260"/>
    </location>
</feature>
<evidence type="ECO:0000256" key="2">
    <source>
        <dbReference type="SAM" id="Coils"/>
    </source>
</evidence>
<dbReference type="Pfam" id="PF09769">
    <property type="entry name" value="ApoO"/>
    <property type="match status" value="1"/>
</dbReference>
<keyword evidence="5" id="KW-1185">Reference proteome</keyword>
<organism evidence="4 5">
    <name type="scientific">Lyophyllum shimeji</name>
    <name type="common">Hon-shimeji</name>
    <name type="synonym">Tricholoma shimeji</name>
    <dbReference type="NCBI Taxonomy" id="47721"/>
    <lineage>
        <taxon>Eukaryota</taxon>
        <taxon>Fungi</taxon>
        <taxon>Dikarya</taxon>
        <taxon>Basidiomycota</taxon>
        <taxon>Agaricomycotina</taxon>
        <taxon>Agaricomycetes</taxon>
        <taxon>Agaricomycetidae</taxon>
        <taxon>Agaricales</taxon>
        <taxon>Tricholomatineae</taxon>
        <taxon>Lyophyllaceae</taxon>
        <taxon>Lyophyllum</taxon>
    </lineage>
</organism>
<dbReference type="InterPro" id="IPR033181">
    <property type="entry name" value="Mic26_fungi"/>
</dbReference>
<comment type="caution">
    <text evidence="4">The sequence shown here is derived from an EMBL/GenBank/DDBJ whole genome shotgun (WGS) entry which is preliminary data.</text>
</comment>
<keyword evidence="2" id="KW-0175">Coiled coil</keyword>
<comment type="subcellular location">
    <subcellularLocation>
        <location evidence="1">Mitochondrion inner membrane</location>
    </subcellularLocation>
</comment>
<keyword evidence="1" id="KW-0496">Mitochondrion</keyword>
<evidence type="ECO:0000256" key="3">
    <source>
        <dbReference type="SAM" id="MobiDB-lite"/>
    </source>
</evidence>
<dbReference type="PANTHER" id="PTHR28268:SF1">
    <property type="entry name" value="MICOS SUBUNIT MIC26"/>
    <property type="match status" value="1"/>
</dbReference>
<comment type="function">
    <text evidence="1">Component of the MICOS complex, a large protein complex of the mitochondrial inner membrane that plays crucial roles in the maintenance of crista junctions, inner membrane architecture, and formation of contact sites to the outer membrane.</text>
</comment>
<dbReference type="Proteomes" id="UP001063166">
    <property type="component" value="Unassembled WGS sequence"/>
</dbReference>
<dbReference type="GO" id="GO:0061617">
    <property type="term" value="C:MICOS complex"/>
    <property type="evidence" value="ECO:0007669"/>
    <property type="project" value="UniProtKB-UniRule"/>
</dbReference>